<keyword evidence="4" id="KW-1185">Reference proteome</keyword>
<evidence type="ECO:0000259" key="2">
    <source>
        <dbReference type="Pfam" id="PF13439"/>
    </source>
</evidence>
<name>A0A518C2P7_9BACT</name>
<reference evidence="4" key="1">
    <citation type="submission" date="2019-02" db="EMBL/GenBank/DDBJ databases">
        <title>Deep-cultivation of Planctomycetes and their phenomic and genomic characterization uncovers novel biology.</title>
        <authorList>
            <person name="Wiegand S."/>
            <person name="Jogler M."/>
            <person name="Boedeker C."/>
            <person name="Pinto D."/>
            <person name="Vollmers J."/>
            <person name="Rivas-Marin E."/>
            <person name="Kohn T."/>
            <person name="Peeters S.H."/>
            <person name="Heuer A."/>
            <person name="Rast P."/>
            <person name="Oberbeckmann S."/>
            <person name="Bunk B."/>
            <person name="Jeske O."/>
            <person name="Meyerdierks A."/>
            <person name="Storesund J.E."/>
            <person name="Kallscheuer N."/>
            <person name="Luecker S."/>
            <person name="Lage O.M."/>
            <person name="Pohl T."/>
            <person name="Merkel B.J."/>
            <person name="Hornburger P."/>
            <person name="Mueller R.-W."/>
            <person name="Bruemmer F."/>
            <person name="Labrenz M."/>
            <person name="Spormann A.M."/>
            <person name="Op den Camp H."/>
            <person name="Overmann J."/>
            <person name="Amann R."/>
            <person name="Jetten M.S.M."/>
            <person name="Mascher T."/>
            <person name="Medema M.H."/>
            <person name="Devos D.P."/>
            <person name="Kaster A.-K."/>
            <person name="Ovreas L."/>
            <person name="Rohde M."/>
            <person name="Galperin M.Y."/>
            <person name="Jogler C."/>
        </authorList>
    </citation>
    <scope>NUCLEOTIDE SEQUENCE [LARGE SCALE GENOMIC DNA]</scope>
    <source>
        <strain evidence="4">Pan97</strain>
    </source>
</reference>
<dbReference type="Pfam" id="PF00534">
    <property type="entry name" value="Glycos_transf_1"/>
    <property type="match status" value="1"/>
</dbReference>
<keyword evidence="3" id="KW-0328">Glycosyltransferase</keyword>
<dbReference type="EC" id="2.4.-.-" evidence="3"/>
<dbReference type="Proteomes" id="UP000318626">
    <property type="component" value="Chromosome"/>
</dbReference>
<dbReference type="SUPFAM" id="SSF53756">
    <property type="entry name" value="UDP-Glycosyltransferase/glycogen phosphorylase"/>
    <property type="match status" value="1"/>
</dbReference>
<accession>A0A518C2P7</accession>
<dbReference type="EMBL" id="CP036289">
    <property type="protein sequence ID" value="QDU73493.1"/>
    <property type="molecule type" value="Genomic_DNA"/>
</dbReference>
<evidence type="ECO:0000259" key="1">
    <source>
        <dbReference type="Pfam" id="PF00534"/>
    </source>
</evidence>
<dbReference type="PANTHER" id="PTHR12526:SF630">
    <property type="entry name" value="GLYCOSYLTRANSFERASE"/>
    <property type="match status" value="1"/>
</dbReference>
<dbReference type="Gene3D" id="3.40.50.2000">
    <property type="entry name" value="Glycogen Phosphorylase B"/>
    <property type="match status" value="2"/>
</dbReference>
<feature type="domain" description="Glycosyltransferase subfamily 4-like N-terminal" evidence="2">
    <location>
        <begin position="27"/>
        <end position="182"/>
    </location>
</feature>
<sequence length="409" mass="44660">MMRRRINLPLDGRGPLRVMYLVTSMPVGGAETLLVNLIRRMDRHRFAPELCCMKELGPLGEEMQQEVPTFHNMLSGKYDLRVVPRLTELFAMREIDAVVTVGAGDKMFWGRLCAWLAGVPVVASAIHSTGWPDSINWLNRRLTSITDRFIGVAAPHGKHLVEVEGFPQQKVTVIPNGIDTDRFVANPQTRERIRGEWGVSEDTAVCGIVAALRPEKDHALFLKAAARVIQQSPKSHFVIVGDGPERTGIESLRDELGLQDHVTMTGSRSDIPELLSAMDCFALTSKNEASPVSILEAMSTQLPVVAPRVGSIPDAVDDGVNGLLVTASNLEETAQAMATLMQDAGKRAEMGKAAREKVLRYGSLDAMVSGYQDLISGVYRQKVQAALHAARQPASNPVLVPQRTDAKAS</sequence>
<dbReference type="AlphaFoldDB" id="A0A518C2P7"/>
<dbReference type="InterPro" id="IPR028098">
    <property type="entry name" value="Glyco_trans_4-like_N"/>
</dbReference>
<keyword evidence="3" id="KW-0808">Transferase</keyword>
<dbReference type="PANTHER" id="PTHR12526">
    <property type="entry name" value="GLYCOSYLTRANSFERASE"/>
    <property type="match status" value="1"/>
</dbReference>
<protein>
    <submittedName>
        <fullName evidence="3">Glycosyltransferase EpsF</fullName>
        <ecNumber evidence="3">2.4.-.-</ecNumber>
    </submittedName>
</protein>
<proteinExistence type="predicted"/>
<evidence type="ECO:0000313" key="3">
    <source>
        <dbReference type="EMBL" id="QDU73493.1"/>
    </source>
</evidence>
<dbReference type="KEGG" id="bvo:Pan97_04650"/>
<organism evidence="3 4">
    <name type="scientific">Bremerella volcania</name>
    <dbReference type="NCBI Taxonomy" id="2527984"/>
    <lineage>
        <taxon>Bacteria</taxon>
        <taxon>Pseudomonadati</taxon>
        <taxon>Planctomycetota</taxon>
        <taxon>Planctomycetia</taxon>
        <taxon>Pirellulales</taxon>
        <taxon>Pirellulaceae</taxon>
        <taxon>Bremerella</taxon>
    </lineage>
</organism>
<dbReference type="RefSeq" id="WP_196782250.1">
    <property type="nucleotide sequence ID" value="NZ_CP036289.1"/>
</dbReference>
<gene>
    <name evidence="3" type="primary">epsF_1</name>
    <name evidence="3" type="ORF">Pan97_04650</name>
</gene>
<feature type="domain" description="Glycosyl transferase family 1" evidence="1">
    <location>
        <begin position="190"/>
        <end position="356"/>
    </location>
</feature>
<evidence type="ECO:0000313" key="4">
    <source>
        <dbReference type="Proteomes" id="UP000318626"/>
    </source>
</evidence>
<dbReference type="GO" id="GO:0016757">
    <property type="term" value="F:glycosyltransferase activity"/>
    <property type="evidence" value="ECO:0007669"/>
    <property type="project" value="UniProtKB-KW"/>
</dbReference>
<dbReference type="InterPro" id="IPR001296">
    <property type="entry name" value="Glyco_trans_1"/>
</dbReference>
<dbReference type="Pfam" id="PF13439">
    <property type="entry name" value="Glyco_transf_4"/>
    <property type="match status" value="1"/>
</dbReference>